<dbReference type="Pfam" id="PF08016">
    <property type="entry name" value="PKD_channel"/>
    <property type="match status" value="1"/>
</dbReference>
<feature type="transmembrane region" description="Helical" evidence="9">
    <location>
        <begin position="1580"/>
        <end position="1600"/>
    </location>
</feature>
<evidence type="ECO:0000256" key="5">
    <source>
        <dbReference type="ARBA" id="ARBA00022989"/>
    </source>
</evidence>
<organism evidence="11 12">
    <name type="scientific">Cherax quadricarinatus</name>
    <name type="common">Australian red claw crayfish</name>
    <dbReference type="NCBI Taxonomy" id="27406"/>
    <lineage>
        <taxon>Eukaryota</taxon>
        <taxon>Metazoa</taxon>
        <taxon>Ecdysozoa</taxon>
        <taxon>Arthropoda</taxon>
        <taxon>Crustacea</taxon>
        <taxon>Multicrustacea</taxon>
        <taxon>Malacostraca</taxon>
        <taxon>Eumalacostraca</taxon>
        <taxon>Eucarida</taxon>
        <taxon>Decapoda</taxon>
        <taxon>Pleocyemata</taxon>
        <taxon>Astacidea</taxon>
        <taxon>Parastacoidea</taxon>
        <taxon>Parastacidae</taxon>
        <taxon>Cherax</taxon>
    </lineage>
</organism>
<feature type="transmembrane region" description="Helical" evidence="9">
    <location>
        <begin position="1620"/>
        <end position="1641"/>
    </location>
</feature>
<evidence type="ECO:0000313" key="11">
    <source>
        <dbReference type="EMBL" id="KAK8729691.1"/>
    </source>
</evidence>
<dbReference type="EMBL" id="JARKIK010000066">
    <property type="protein sequence ID" value="KAK8729691.1"/>
    <property type="molecule type" value="Genomic_DNA"/>
</dbReference>
<dbReference type="SUPFAM" id="SSF49723">
    <property type="entry name" value="Lipase/lipooxygenase domain (PLAT/LH2 domain)"/>
    <property type="match status" value="1"/>
</dbReference>
<accession>A0AAW0WQY4</accession>
<dbReference type="Gene3D" id="2.60.60.20">
    <property type="entry name" value="PLAT/LH2 domain"/>
    <property type="match status" value="1"/>
</dbReference>
<feature type="region of interest" description="Disordered" evidence="8">
    <location>
        <begin position="1028"/>
        <end position="1051"/>
    </location>
</feature>
<dbReference type="PANTHER" id="PTHR46730">
    <property type="entry name" value="POLYCYSTIN-1"/>
    <property type="match status" value="1"/>
</dbReference>
<keyword evidence="3 9" id="KW-0812">Transmembrane</keyword>
<keyword evidence="6 9" id="KW-0472">Membrane</keyword>
<keyword evidence="4" id="KW-0677">Repeat</keyword>
<feature type="transmembrane region" description="Helical" evidence="9">
    <location>
        <begin position="1100"/>
        <end position="1127"/>
    </location>
</feature>
<proteinExistence type="inferred from homology"/>
<gene>
    <name evidence="11" type="ORF">OTU49_008269</name>
</gene>
<comment type="subcellular location">
    <subcellularLocation>
        <location evidence="1">Membrane</location>
        <topology evidence="1">Multi-pass membrane protein</topology>
    </subcellularLocation>
</comment>
<keyword evidence="5 9" id="KW-1133">Transmembrane helix</keyword>
<comment type="similarity">
    <text evidence="2">Belongs to the polycystin family.</text>
</comment>
<name>A0AAW0WQY4_CHEQU</name>
<dbReference type="Pfam" id="PF01477">
    <property type="entry name" value="PLAT"/>
    <property type="match status" value="1"/>
</dbReference>
<dbReference type="PANTHER" id="PTHR46730:SF1">
    <property type="entry name" value="PLAT DOMAIN-CONTAINING PROTEIN"/>
    <property type="match status" value="1"/>
</dbReference>
<feature type="transmembrane region" description="Helical" evidence="9">
    <location>
        <begin position="1489"/>
        <end position="1509"/>
    </location>
</feature>
<evidence type="ECO:0000256" key="7">
    <source>
        <dbReference type="PROSITE-ProRule" id="PRU00152"/>
    </source>
</evidence>
<evidence type="ECO:0000256" key="9">
    <source>
        <dbReference type="SAM" id="Phobius"/>
    </source>
</evidence>
<evidence type="ECO:0000256" key="8">
    <source>
        <dbReference type="SAM" id="MobiDB-lite"/>
    </source>
</evidence>
<evidence type="ECO:0000256" key="6">
    <source>
        <dbReference type="ARBA" id="ARBA00023136"/>
    </source>
</evidence>
<dbReference type="InterPro" id="IPR036392">
    <property type="entry name" value="PLAT/LH2_dom_sf"/>
</dbReference>
<dbReference type="PROSITE" id="PS50095">
    <property type="entry name" value="PLAT"/>
    <property type="match status" value="1"/>
</dbReference>
<protein>
    <recommendedName>
        <fullName evidence="10">PLAT domain-containing protein</fullName>
    </recommendedName>
</protein>
<sequence>ENCRITPLANRKGSWFRGSCDEVRGQYYPVLLEWSYSFLWPDKTVFYYGARTSIDFSLPSGLEANDYKVYVSIKAIDGKGVSYKYPVVMDFVVYPRSTTGDGILSIFQEISTIQNESPSLLLQQVRTLAWELNLLHSSDVTQTVFDNILTILFYRTSCKDSLVAADDPSYSSKYSSQNNGDFFVKVNLLKSCARDHLAEIVVELPVRIEMEVLQVLTALQIIADALEYISSITYSRIIVAMQTVATRLWCTYNAEVKTEAAQQYFVLSSVMLDKQFEIYDWNETSAHLSNTVISLLLDVMKTEIAARFLEEEPLTWSTDTLKFHGFLAEAQKINKWNRSVSFSFEPNSIPDGVHLVQSLVHSRSPYNVTNDLVTSQVVNVDLHVPSKFLRQVKVKVQRSQLLLGDEYDFRRPGYLTPQTLSVYEFVVAAEHDSLVLHILLQITKVLNSEYPVAALLLICNSMQSLKEPVYKVELTATDEPSQVSLLVPPHQLTHGKKLLIIMDKNSYENNWARYNSSEIGADFLVSGWWSQCLVWGDNQWHAQNCSVLGKESSWDYTSCSCKSYYSVYGAQAIPILDEESKVNVNELMLRETYLALYFMVLLLVVYFMLALALQTSDRHRLRRRNIWLRDNKPEHEWAYLLTIKTGTQWNAGTTARVYAILHGTHGMSETRELQSKQTGQLFTRGALCTFILTTAEPLGDILKVQLWHDNSGSDSGWYVCETSVGDLVLGARYAYPCYRWLSVQAEDAKVEREITLESPTTFLQDFEHFLPQYASEHMLWTSLLTTSSTAKLFRLQRLTICLIVCLCMGTVSLGVVQKINTEHTMMVPDMHIESLYYGGIIALLLLPVQWLLEMAFKMSNRLEEKEYNAKAVLDTLRASKEMSPPATSDRNQNGQDDGEDPAHDIYDTNAKIWRNLVNWAQTTELSNLNGELHSALFQGQDNMQVTQRARSEADHDLGSAELMSNTHETPTTTTLPANITRIINHQHEVTNTKKCSPTILSFFSELRKTFNYILHFVAKNRRSKSKKRNKLEEDGWDAEEDVDDDDDDDDLESDELGVTSSITFIFSQCVGWIVCCFFAALCCMVLFVRGSGMPMDYGSLWIHIIYITLCFSVFIMQPLVVVIYTLYKVCMYRWLGCRGCISSCVTIPLDQVVAIWNRYQAVLLEQVHSANIMDSEKLLEERQRTRELRYSHPPSEDYLLKCREKEMRKENVSSLFCNSIGHLLLLTLLIIIASSVNVEERYRLNWSIYSSLENGSCLESARFVDACKSIGSNSDSCNQQKDKTYMGFKDIKSKEDWWKWAYSELLALTYNSDKTFSQYNIFCDSNSIIIGMPRIRKYDIGSEECDASKVKISNNRSMADLLRVKTCFPNYVDEVAHLFSFKSTKDKEYEWDAHFLAITYGQYGHYSYTSYKQSLATSRFSSLLMLMVLQSSNWIDENTTRAVVTDFALYHPQTQLYTAVTLLAEFPSLSGVKVKTSVWSTHIERYSGMLWSVCMLAEIILLAVAMHYLNKAVIYIHTCRFRIWKSFWGILDIFMTIVSWSYIVCLMLRVDIAEDALWQLRVAYFQKFVNLKGLTTWDNILHALIGIMLMLHLLRCLCLMQYLPRLRYLGLMLATATKDVSVISIALGILVMACMLLGHMWFSPVLWEFHTLMQTLLTLFRMTWLRLDFLKSVEHESRYTKFLGYLFYLIIYVFLYQVARALFASAFLNVRKSHVYKPGLDVKWEDLVYYVKERSRSVLQMFFRKKEDDKDQPEDNTPPDFYMTELDLQITQVMAGLENVGETLGLVVNRIDELMEEDEPGVDTWDDYGILKDMHTDDAVWQPEQNKSCTQKTEPEAILKLLHNRVGADSRKQSLMSQVLSLEGRLENMKGEEGDTNTTPIKPLFNLDAFTDIASCQTEIEALTRNWNMTAFEQTEYRTQDDGGRLAKFLKDVSAASDENVTSFGKYGKTVGKLKVNPKLQPSDESLRTVHNRYNPSSTLETRRIGHMQSLVTSQHRMLATESQHHGTHAFQTDTPAQGPIGISSRLCRTQTQGRGKGHVDVLDIVSLESDSESDSSS</sequence>
<evidence type="ECO:0000256" key="3">
    <source>
        <dbReference type="ARBA" id="ARBA00022692"/>
    </source>
</evidence>
<dbReference type="GO" id="GO:0005886">
    <property type="term" value="C:plasma membrane"/>
    <property type="evidence" value="ECO:0007669"/>
    <property type="project" value="TreeGrafter"/>
</dbReference>
<feature type="compositionally biased region" description="Polar residues" evidence="8">
    <location>
        <begin position="885"/>
        <end position="895"/>
    </location>
</feature>
<dbReference type="InterPro" id="IPR001024">
    <property type="entry name" value="PLAT/LH2_dom"/>
</dbReference>
<feature type="transmembrane region" description="Helical" evidence="9">
    <location>
        <begin position="1647"/>
        <end position="1664"/>
    </location>
</feature>
<keyword evidence="12" id="KW-1185">Reference proteome</keyword>
<dbReference type="GO" id="GO:0005261">
    <property type="term" value="F:monoatomic cation channel activity"/>
    <property type="evidence" value="ECO:0007669"/>
    <property type="project" value="TreeGrafter"/>
</dbReference>
<evidence type="ECO:0000259" key="10">
    <source>
        <dbReference type="PROSITE" id="PS50095"/>
    </source>
</evidence>
<comment type="caution">
    <text evidence="11">The sequence shown here is derived from an EMBL/GenBank/DDBJ whole genome shotgun (WGS) entry which is preliminary data.</text>
</comment>
<feature type="transmembrane region" description="Helical" evidence="9">
    <location>
        <begin position="1530"/>
        <end position="1550"/>
    </location>
</feature>
<evidence type="ECO:0000256" key="1">
    <source>
        <dbReference type="ARBA" id="ARBA00004141"/>
    </source>
</evidence>
<feature type="non-terminal residue" evidence="11">
    <location>
        <position position="1"/>
    </location>
</feature>
<feature type="domain" description="PLAT" evidence="10">
    <location>
        <begin position="637"/>
        <end position="755"/>
    </location>
</feature>
<dbReference type="InterPro" id="IPR013122">
    <property type="entry name" value="PKD1_2_channel"/>
</dbReference>
<feature type="transmembrane region" description="Helical" evidence="9">
    <location>
        <begin position="835"/>
        <end position="852"/>
    </location>
</feature>
<evidence type="ECO:0000256" key="4">
    <source>
        <dbReference type="ARBA" id="ARBA00022737"/>
    </source>
</evidence>
<dbReference type="GO" id="GO:0006816">
    <property type="term" value="P:calcium ion transport"/>
    <property type="evidence" value="ECO:0007669"/>
    <property type="project" value="TreeGrafter"/>
</dbReference>
<dbReference type="SMART" id="SM00308">
    <property type="entry name" value="LH2"/>
    <property type="match status" value="1"/>
</dbReference>
<evidence type="ECO:0000313" key="12">
    <source>
        <dbReference type="Proteomes" id="UP001445076"/>
    </source>
</evidence>
<feature type="transmembrane region" description="Helical" evidence="9">
    <location>
        <begin position="1685"/>
        <end position="1708"/>
    </location>
</feature>
<feature type="region of interest" description="Disordered" evidence="8">
    <location>
        <begin position="878"/>
        <end position="904"/>
    </location>
</feature>
<feature type="transmembrane region" description="Helical" evidence="9">
    <location>
        <begin position="1215"/>
        <end position="1236"/>
    </location>
</feature>
<feature type="compositionally biased region" description="Acidic residues" evidence="8">
    <location>
        <begin position="1034"/>
        <end position="1051"/>
    </location>
</feature>
<reference evidence="11 12" key="1">
    <citation type="journal article" date="2024" name="BMC Genomics">
        <title>Genome assembly of redclaw crayfish (Cherax quadricarinatus) provides insights into its immune adaptation and hypoxia tolerance.</title>
        <authorList>
            <person name="Liu Z."/>
            <person name="Zheng J."/>
            <person name="Li H."/>
            <person name="Fang K."/>
            <person name="Wang S."/>
            <person name="He J."/>
            <person name="Zhou D."/>
            <person name="Weng S."/>
            <person name="Chi M."/>
            <person name="Gu Z."/>
            <person name="He J."/>
            <person name="Li F."/>
            <person name="Wang M."/>
        </authorList>
    </citation>
    <scope>NUCLEOTIDE SEQUENCE [LARGE SCALE GENOMIC DNA]</scope>
    <source>
        <strain evidence="11">ZL_2023a</strain>
    </source>
</reference>
<dbReference type="Pfam" id="PF20519">
    <property type="entry name" value="Polycystin_dom"/>
    <property type="match status" value="1"/>
</dbReference>
<feature type="transmembrane region" description="Helical" evidence="9">
    <location>
        <begin position="593"/>
        <end position="613"/>
    </location>
</feature>
<evidence type="ECO:0000256" key="2">
    <source>
        <dbReference type="ARBA" id="ARBA00007200"/>
    </source>
</evidence>
<feature type="transmembrane region" description="Helical" evidence="9">
    <location>
        <begin position="1069"/>
        <end position="1088"/>
    </location>
</feature>
<dbReference type="InterPro" id="IPR046791">
    <property type="entry name" value="Polycystin_dom"/>
</dbReference>
<dbReference type="Proteomes" id="UP001445076">
    <property type="component" value="Unassembled WGS sequence"/>
</dbReference>
<comment type="caution">
    <text evidence="7">Lacks conserved residue(s) required for the propagation of feature annotation.</text>
</comment>
<feature type="transmembrane region" description="Helical" evidence="9">
    <location>
        <begin position="798"/>
        <end position="815"/>
    </location>
</feature>